<dbReference type="EMBL" id="FNCW01000003">
    <property type="protein sequence ID" value="SDG55872.1"/>
    <property type="molecule type" value="Genomic_DNA"/>
</dbReference>
<evidence type="ECO:0000256" key="4">
    <source>
        <dbReference type="ARBA" id="ARBA00022862"/>
    </source>
</evidence>
<name>A0A1G7V7T2_9FLAO</name>
<keyword evidence="6" id="KW-1015">Disulfide bond</keyword>
<evidence type="ECO:0000259" key="13">
    <source>
        <dbReference type="PROSITE" id="PS51352"/>
    </source>
</evidence>
<keyword evidence="15" id="KW-1185">Reference proteome</keyword>
<dbReference type="GO" id="GO:0005737">
    <property type="term" value="C:cytoplasm"/>
    <property type="evidence" value="ECO:0007669"/>
    <property type="project" value="TreeGrafter"/>
</dbReference>
<sequence>MKTPLFFLSLLLCLSACKQNSVQDSSEEVKTNPLVTQPRSLKQFGISDTNQPKGLETGDKAPELQMTTSAGEQVSLASLYKDQPLVIIFYRGYWCPSCNRYLSEFSERSDELKATGASLLAVTPETYENIETTKKETGLNVTVVSDTDGSVMQAFDVLFKVTEEYQDMIKTNLKASISETNTSQKAILPVPATYILNTQGEIVYKHFNPDYNQRASVDDILKNLPKK</sequence>
<dbReference type="InterPro" id="IPR050924">
    <property type="entry name" value="Peroxiredoxin_BCP/PrxQ"/>
</dbReference>
<evidence type="ECO:0000256" key="11">
    <source>
        <dbReference type="ARBA" id="ARBA00049091"/>
    </source>
</evidence>
<dbReference type="PROSITE" id="PS51352">
    <property type="entry name" value="THIOREDOXIN_2"/>
    <property type="match status" value="1"/>
</dbReference>
<dbReference type="RefSeq" id="WP_093365794.1">
    <property type="nucleotide sequence ID" value="NZ_FNCW01000003.1"/>
</dbReference>
<keyword evidence="3" id="KW-0575">Peroxidase</keyword>
<dbReference type="GO" id="GO:0045454">
    <property type="term" value="P:cell redox homeostasis"/>
    <property type="evidence" value="ECO:0007669"/>
    <property type="project" value="TreeGrafter"/>
</dbReference>
<comment type="similarity">
    <text evidence="9">Belongs to the peroxiredoxin family. BCP/PrxQ subfamily.</text>
</comment>
<dbReference type="PANTHER" id="PTHR42801">
    <property type="entry name" value="THIOREDOXIN-DEPENDENT PEROXIDE REDUCTASE"/>
    <property type="match status" value="1"/>
</dbReference>
<gene>
    <name evidence="14" type="ORF">SAMN04488027_103140</name>
</gene>
<evidence type="ECO:0000256" key="6">
    <source>
        <dbReference type="ARBA" id="ARBA00023157"/>
    </source>
</evidence>
<dbReference type="GO" id="GO:0008379">
    <property type="term" value="F:thioredoxin peroxidase activity"/>
    <property type="evidence" value="ECO:0007669"/>
    <property type="project" value="TreeGrafter"/>
</dbReference>
<evidence type="ECO:0000256" key="5">
    <source>
        <dbReference type="ARBA" id="ARBA00023002"/>
    </source>
</evidence>
<evidence type="ECO:0000256" key="12">
    <source>
        <dbReference type="SAM" id="SignalP"/>
    </source>
</evidence>
<protein>
    <recommendedName>
        <fullName evidence="2">thioredoxin-dependent peroxiredoxin</fullName>
        <ecNumber evidence="2">1.11.1.24</ecNumber>
    </recommendedName>
    <alternativeName>
        <fullName evidence="8">Thioredoxin peroxidase</fullName>
    </alternativeName>
    <alternativeName>
        <fullName evidence="10">Thioredoxin-dependent peroxiredoxin Bcp</fullName>
    </alternativeName>
</protein>
<feature type="domain" description="Thioredoxin" evidence="13">
    <location>
        <begin position="55"/>
        <end position="227"/>
    </location>
</feature>
<dbReference type="InterPro" id="IPR036249">
    <property type="entry name" value="Thioredoxin-like_sf"/>
</dbReference>
<comment type="function">
    <text evidence="1">Thiol-specific peroxidase that catalyzes the reduction of hydrogen peroxide and organic hydroperoxides to water and alcohols, respectively. Plays a role in cell protection against oxidative stress by detoxifying peroxides and as sensor of hydrogen peroxide-mediated signaling events.</text>
</comment>
<dbReference type="InterPro" id="IPR000866">
    <property type="entry name" value="AhpC/TSA"/>
</dbReference>
<evidence type="ECO:0000256" key="10">
    <source>
        <dbReference type="ARBA" id="ARBA00042639"/>
    </source>
</evidence>
<evidence type="ECO:0000256" key="7">
    <source>
        <dbReference type="ARBA" id="ARBA00023284"/>
    </source>
</evidence>
<dbReference type="GO" id="GO:0034599">
    <property type="term" value="P:cellular response to oxidative stress"/>
    <property type="evidence" value="ECO:0007669"/>
    <property type="project" value="TreeGrafter"/>
</dbReference>
<dbReference type="AlphaFoldDB" id="A0A1G7V7T2"/>
<evidence type="ECO:0000313" key="14">
    <source>
        <dbReference type="EMBL" id="SDG55872.1"/>
    </source>
</evidence>
<evidence type="ECO:0000256" key="9">
    <source>
        <dbReference type="ARBA" id="ARBA00038489"/>
    </source>
</evidence>
<evidence type="ECO:0000256" key="2">
    <source>
        <dbReference type="ARBA" id="ARBA00013017"/>
    </source>
</evidence>
<keyword evidence="7" id="KW-0676">Redox-active center</keyword>
<reference evidence="14 15" key="1">
    <citation type="submission" date="2016-10" db="EMBL/GenBank/DDBJ databases">
        <authorList>
            <person name="de Groot N.N."/>
        </authorList>
    </citation>
    <scope>NUCLEOTIDE SEQUENCE [LARGE SCALE GENOMIC DNA]</scope>
    <source>
        <strain evidence="14 15">DSM 19803</strain>
    </source>
</reference>
<dbReference type="Gene3D" id="3.40.30.10">
    <property type="entry name" value="Glutaredoxin"/>
    <property type="match status" value="1"/>
</dbReference>
<evidence type="ECO:0000256" key="3">
    <source>
        <dbReference type="ARBA" id="ARBA00022559"/>
    </source>
</evidence>
<dbReference type="STRING" id="470826.SAMN04488027_103140"/>
<dbReference type="Proteomes" id="UP000199296">
    <property type="component" value="Unassembled WGS sequence"/>
</dbReference>
<dbReference type="CDD" id="cd02970">
    <property type="entry name" value="PRX_like2"/>
    <property type="match status" value="1"/>
</dbReference>
<feature type="signal peptide" evidence="12">
    <location>
        <begin position="1"/>
        <end position="18"/>
    </location>
</feature>
<evidence type="ECO:0000256" key="8">
    <source>
        <dbReference type="ARBA" id="ARBA00032824"/>
    </source>
</evidence>
<dbReference type="EC" id="1.11.1.24" evidence="2"/>
<evidence type="ECO:0000256" key="1">
    <source>
        <dbReference type="ARBA" id="ARBA00003330"/>
    </source>
</evidence>
<keyword evidence="12" id="KW-0732">Signal</keyword>
<evidence type="ECO:0000313" key="15">
    <source>
        <dbReference type="Proteomes" id="UP000199296"/>
    </source>
</evidence>
<dbReference type="PANTHER" id="PTHR42801:SF7">
    <property type="entry name" value="SLL1159 PROTEIN"/>
    <property type="match status" value="1"/>
</dbReference>
<dbReference type="InterPro" id="IPR013766">
    <property type="entry name" value="Thioredoxin_domain"/>
</dbReference>
<dbReference type="Pfam" id="PF00578">
    <property type="entry name" value="AhpC-TSA"/>
    <property type="match status" value="1"/>
</dbReference>
<keyword evidence="5" id="KW-0560">Oxidoreductase</keyword>
<comment type="catalytic activity">
    <reaction evidence="11">
        <text>a hydroperoxide + [thioredoxin]-dithiol = an alcohol + [thioredoxin]-disulfide + H2O</text>
        <dbReference type="Rhea" id="RHEA:62620"/>
        <dbReference type="Rhea" id="RHEA-COMP:10698"/>
        <dbReference type="Rhea" id="RHEA-COMP:10700"/>
        <dbReference type="ChEBI" id="CHEBI:15377"/>
        <dbReference type="ChEBI" id="CHEBI:29950"/>
        <dbReference type="ChEBI" id="CHEBI:30879"/>
        <dbReference type="ChEBI" id="CHEBI:35924"/>
        <dbReference type="ChEBI" id="CHEBI:50058"/>
        <dbReference type="EC" id="1.11.1.24"/>
    </reaction>
</comment>
<accession>A0A1G7V7T2</accession>
<dbReference type="OrthoDB" id="9809746at2"/>
<organism evidence="14 15">
    <name type="scientific">Psychroflexus sediminis</name>
    <dbReference type="NCBI Taxonomy" id="470826"/>
    <lineage>
        <taxon>Bacteria</taxon>
        <taxon>Pseudomonadati</taxon>
        <taxon>Bacteroidota</taxon>
        <taxon>Flavobacteriia</taxon>
        <taxon>Flavobacteriales</taxon>
        <taxon>Flavobacteriaceae</taxon>
        <taxon>Psychroflexus</taxon>
    </lineage>
</organism>
<dbReference type="SUPFAM" id="SSF52833">
    <property type="entry name" value="Thioredoxin-like"/>
    <property type="match status" value="1"/>
</dbReference>
<proteinExistence type="inferred from homology"/>
<feature type="chain" id="PRO_5011443753" description="thioredoxin-dependent peroxiredoxin" evidence="12">
    <location>
        <begin position="19"/>
        <end position="227"/>
    </location>
</feature>
<keyword evidence="4" id="KW-0049">Antioxidant</keyword>